<keyword evidence="1" id="KW-1133">Transmembrane helix</keyword>
<evidence type="ECO:0000313" key="2">
    <source>
        <dbReference type="EnsemblPlants" id="Solyc04g082725.1.1"/>
    </source>
</evidence>
<dbReference type="InParanoid" id="A0A3Q7G8Q9"/>
<dbReference type="AlphaFoldDB" id="A0A3Q7G8Q9"/>
<proteinExistence type="predicted"/>
<accession>A0A3Q7G8Q9</accession>
<keyword evidence="1" id="KW-0472">Membrane</keyword>
<keyword evidence="1" id="KW-0812">Transmembrane</keyword>
<reference evidence="2" key="2">
    <citation type="submission" date="2019-01" db="UniProtKB">
        <authorList>
            <consortium name="EnsemblPlants"/>
        </authorList>
    </citation>
    <scope>IDENTIFICATION</scope>
    <source>
        <strain evidence="2">cv. Heinz 1706</strain>
    </source>
</reference>
<evidence type="ECO:0000256" key="1">
    <source>
        <dbReference type="SAM" id="Phobius"/>
    </source>
</evidence>
<evidence type="ECO:0000313" key="3">
    <source>
        <dbReference type="Proteomes" id="UP000004994"/>
    </source>
</evidence>
<protein>
    <submittedName>
        <fullName evidence="2">Uncharacterized protein</fullName>
    </submittedName>
</protein>
<dbReference type="Proteomes" id="UP000004994">
    <property type="component" value="Chromosome 4"/>
</dbReference>
<feature type="transmembrane region" description="Helical" evidence="1">
    <location>
        <begin position="41"/>
        <end position="65"/>
    </location>
</feature>
<sequence>VINIRRKKVTLESSPAEAEVERRSILATNLFKGEGFSEARFFLGFYISGFVVLCDVFGSPTLVLLIRQMLEDPAACSTADFSSGVDACKTVVVCGGVEEDRALQLFCSRLH</sequence>
<dbReference type="Gramene" id="Solyc04g082725.1.1">
    <property type="protein sequence ID" value="Solyc04g082725.1.1"/>
    <property type="gene ID" value="Solyc04g082725.1"/>
</dbReference>
<reference evidence="2" key="1">
    <citation type="journal article" date="2012" name="Nature">
        <title>The tomato genome sequence provides insights into fleshy fruit evolution.</title>
        <authorList>
            <consortium name="Tomato Genome Consortium"/>
        </authorList>
    </citation>
    <scope>NUCLEOTIDE SEQUENCE [LARGE SCALE GENOMIC DNA]</scope>
    <source>
        <strain evidence="2">cv. Heinz 1706</strain>
    </source>
</reference>
<dbReference type="EnsemblPlants" id="Solyc04g082725.1.1">
    <property type="protein sequence ID" value="Solyc04g082725.1.1"/>
    <property type="gene ID" value="Solyc04g082725.1"/>
</dbReference>
<keyword evidence="3" id="KW-1185">Reference proteome</keyword>
<organism evidence="2">
    <name type="scientific">Solanum lycopersicum</name>
    <name type="common">Tomato</name>
    <name type="synonym">Lycopersicon esculentum</name>
    <dbReference type="NCBI Taxonomy" id="4081"/>
    <lineage>
        <taxon>Eukaryota</taxon>
        <taxon>Viridiplantae</taxon>
        <taxon>Streptophyta</taxon>
        <taxon>Embryophyta</taxon>
        <taxon>Tracheophyta</taxon>
        <taxon>Spermatophyta</taxon>
        <taxon>Magnoliopsida</taxon>
        <taxon>eudicotyledons</taxon>
        <taxon>Gunneridae</taxon>
        <taxon>Pentapetalae</taxon>
        <taxon>asterids</taxon>
        <taxon>lamiids</taxon>
        <taxon>Solanales</taxon>
        <taxon>Solanaceae</taxon>
        <taxon>Solanoideae</taxon>
        <taxon>Solaneae</taxon>
        <taxon>Solanum</taxon>
        <taxon>Solanum subgen. Lycopersicon</taxon>
    </lineage>
</organism>
<name>A0A3Q7G8Q9_SOLLC</name>